<organism evidence="2 3">
    <name type="scientific">Synaphobranchus kaupii</name>
    <name type="common">Kaup's arrowtooth eel</name>
    <dbReference type="NCBI Taxonomy" id="118154"/>
    <lineage>
        <taxon>Eukaryota</taxon>
        <taxon>Metazoa</taxon>
        <taxon>Chordata</taxon>
        <taxon>Craniata</taxon>
        <taxon>Vertebrata</taxon>
        <taxon>Euteleostomi</taxon>
        <taxon>Actinopterygii</taxon>
        <taxon>Neopterygii</taxon>
        <taxon>Teleostei</taxon>
        <taxon>Anguilliformes</taxon>
        <taxon>Synaphobranchidae</taxon>
        <taxon>Synaphobranchus</taxon>
    </lineage>
</organism>
<proteinExistence type="predicted"/>
<accession>A0A9Q1ITY8</accession>
<name>A0A9Q1ITY8_SYNKA</name>
<reference evidence="2" key="1">
    <citation type="journal article" date="2023" name="Science">
        <title>Genome structures resolve the early diversification of teleost fishes.</title>
        <authorList>
            <person name="Parey E."/>
            <person name="Louis A."/>
            <person name="Montfort J."/>
            <person name="Bouchez O."/>
            <person name="Roques C."/>
            <person name="Iampietro C."/>
            <person name="Lluch J."/>
            <person name="Castinel A."/>
            <person name="Donnadieu C."/>
            <person name="Desvignes T."/>
            <person name="Floi Bucao C."/>
            <person name="Jouanno E."/>
            <person name="Wen M."/>
            <person name="Mejri S."/>
            <person name="Dirks R."/>
            <person name="Jansen H."/>
            <person name="Henkel C."/>
            <person name="Chen W.J."/>
            <person name="Zahm M."/>
            <person name="Cabau C."/>
            <person name="Klopp C."/>
            <person name="Thompson A.W."/>
            <person name="Robinson-Rechavi M."/>
            <person name="Braasch I."/>
            <person name="Lecointre G."/>
            <person name="Bobe J."/>
            <person name="Postlethwait J.H."/>
            <person name="Berthelot C."/>
            <person name="Roest Crollius H."/>
            <person name="Guiguen Y."/>
        </authorList>
    </citation>
    <scope>NUCLEOTIDE SEQUENCE</scope>
    <source>
        <strain evidence="2">WJC10195</strain>
    </source>
</reference>
<protein>
    <submittedName>
        <fullName evidence="2">Uncharacterized protein</fullName>
    </submittedName>
</protein>
<evidence type="ECO:0000313" key="2">
    <source>
        <dbReference type="EMBL" id="KAJ8352707.1"/>
    </source>
</evidence>
<evidence type="ECO:0000256" key="1">
    <source>
        <dbReference type="SAM" id="MobiDB-lite"/>
    </source>
</evidence>
<gene>
    <name evidence="2" type="ORF">SKAU_G00241830</name>
</gene>
<comment type="caution">
    <text evidence="2">The sequence shown here is derived from an EMBL/GenBank/DDBJ whole genome shotgun (WGS) entry which is preliminary data.</text>
</comment>
<sequence length="87" mass="9844">MTNSMPPPVVSSIAEGHCRLSHNLEWTSGERRDLLKRLSLESGVMECMDSNKSIEELLEQLEEEQQHVRRQVGTTKERLTLSGGSLH</sequence>
<keyword evidence="3" id="KW-1185">Reference proteome</keyword>
<dbReference type="EMBL" id="JAINUF010000008">
    <property type="protein sequence ID" value="KAJ8352707.1"/>
    <property type="molecule type" value="Genomic_DNA"/>
</dbReference>
<evidence type="ECO:0000313" key="3">
    <source>
        <dbReference type="Proteomes" id="UP001152622"/>
    </source>
</evidence>
<dbReference type="AlphaFoldDB" id="A0A9Q1ITY8"/>
<dbReference type="Proteomes" id="UP001152622">
    <property type="component" value="Chromosome 8"/>
</dbReference>
<feature type="region of interest" description="Disordered" evidence="1">
    <location>
        <begin position="68"/>
        <end position="87"/>
    </location>
</feature>